<evidence type="ECO:0000313" key="1">
    <source>
        <dbReference type="EMBL" id="MPC59432.1"/>
    </source>
</evidence>
<gene>
    <name evidence="1" type="ORF">E2C01_053452</name>
</gene>
<dbReference type="AlphaFoldDB" id="A0A5B7GKD4"/>
<keyword evidence="2" id="KW-1185">Reference proteome</keyword>
<dbReference type="Proteomes" id="UP000324222">
    <property type="component" value="Unassembled WGS sequence"/>
</dbReference>
<dbReference type="EMBL" id="VSRR010016560">
    <property type="protein sequence ID" value="MPC59432.1"/>
    <property type="molecule type" value="Genomic_DNA"/>
</dbReference>
<comment type="caution">
    <text evidence="1">The sequence shown here is derived from an EMBL/GenBank/DDBJ whole genome shotgun (WGS) entry which is preliminary data.</text>
</comment>
<reference evidence="1 2" key="1">
    <citation type="submission" date="2019-05" db="EMBL/GenBank/DDBJ databases">
        <title>Another draft genome of Portunus trituberculatus and its Hox gene families provides insights of decapod evolution.</title>
        <authorList>
            <person name="Jeong J.-H."/>
            <person name="Song I."/>
            <person name="Kim S."/>
            <person name="Choi T."/>
            <person name="Kim D."/>
            <person name="Ryu S."/>
            <person name="Kim W."/>
        </authorList>
    </citation>
    <scope>NUCLEOTIDE SEQUENCE [LARGE SCALE GENOMIC DNA]</scope>
    <source>
        <tissue evidence="1">Muscle</tissue>
    </source>
</reference>
<sequence length="111" mass="12614">MGIRTIGTNPYAGDCHSGPLEPVLCSGSRGEVREALGEVKMRWMDWLPPRNIHTYYTRLPHPAARRAPGEDMLPSPRRWQPWRPRNNALSLCDQNTSFHVKKGEEGLPARI</sequence>
<evidence type="ECO:0000313" key="2">
    <source>
        <dbReference type="Proteomes" id="UP000324222"/>
    </source>
</evidence>
<name>A0A5B7GKD4_PORTR</name>
<protein>
    <submittedName>
        <fullName evidence="1">Uncharacterized protein</fullName>
    </submittedName>
</protein>
<proteinExistence type="predicted"/>
<accession>A0A5B7GKD4</accession>
<organism evidence="1 2">
    <name type="scientific">Portunus trituberculatus</name>
    <name type="common">Swimming crab</name>
    <name type="synonym">Neptunus trituberculatus</name>
    <dbReference type="NCBI Taxonomy" id="210409"/>
    <lineage>
        <taxon>Eukaryota</taxon>
        <taxon>Metazoa</taxon>
        <taxon>Ecdysozoa</taxon>
        <taxon>Arthropoda</taxon>
        <taxon>Crustacea</taxon>
        <taxon>Multicrustacea</taxon>
        <taxon>Malacostraca</taxon>
        <taxon>Eumalacostraca</taxon>
        <taxon>Eucarida</taxon>
        <taxon>Decapoda</taxon>
        <taxon>Pleocyemata</taxon>
        <taxon>Brachyura</taxon>
        <taxon>Eubrachyura</taxon>
        <taxon>Portunoidea</taxon>
        <taxon>Portunidae</taxon>
        <taxon>Portuninae</taxon>
        <taxon>Portunus</taxon>
    </lineage>
</organism>